<keyword evidence="3" id="KW-1185">Reference proteome</keyword>
<evidence type="ECO:0000256" key="1">
    <source>
        <dbReference type="SAM" id="Phobius"/>
    </source>
</evidence>
<protein>
    <submittedName>
        <fullName evidence="2">Uncharacterized protein</fullName>
    </submittedName>
</protein>
<dbReference type="EMBL" id="BHYK01000031">
    <property type="protein sequence ID" value="GCD12355.1"/>
    <property type="molecule type" value="Genomic_DNA"/>
</dbReference>
<keyword evidence="1" id="KW-0812">Transmembrane</keyword>
<keyword evidence="1" id="KW-0472">Membrane</keyword>
<dbReference type="AlphaFoldDB" id="A0A401US24"/>
<organism evidence="2 3">
    <name type="scientific">Clostridium tagluense</name>
    <dbReference type="NCBI Taxonomy" id="360422"/>
    <lineage>
        <taxon>Bacteria</taxon>
        <taxon>Bacillati</taxon>
        <taxon>Bacillota</taxon>
        <taxon>Clostridia</taxon>
        <taxon>Eubacteriales</taxon>
        <taxon>Clostridiaceae</taxon>
        <taxon>Clostridium</taxon>
    </lineage>
</organism>
<name>A0A401US24_9CLOT</name>
<keyword evidence="1" id="KW-1133">Transmembrane helix</keyword>
<accession>A0A401US24</accession>
<feature type="transmembrane region" description="Helical" evidence="1">
    <location>
        <begin position="20"/>
        <end position="39"/>
    </location>
</feature>
<reference evidence="2 3" key="1">
    <citation type="submission" date="2018-11" db="EMBL/GenBank/DDBJ databases">
        <title>Genome sequencing and assembly of Clostridium tagluense strain A121.</title>
        <authorList>
            <person name="Murakami T."/>
            <person name="Segawa T."/>
            <person name="Shcherbakova V.A."/>
            <person name="Mori H."/>
            <person name="Yoshimura Y."/>
        </authorList>
    </citation>
    <scope>NUCLEOTIDE SEQUENCE [LARGE SCALE GENOMIC DNA]</scope>
    <source>
        <strain evidence="2 3">A121</strain>
    </source>
</reference>
<proteinExistence type="predicted"/>
<gene>
    <name evidence="2" type="ORF">Ctaglu_39780</name>
</gene>
<evidence type="ECO:0000313" key="2">
    <source>
        <dbReference type="EMBL" id="GCD12355.1"/>
    </source>
</evidence>
<dbReference type="Proteomes" id="UP000287872">
    <property type="component" value="Unassembled WGS sequence"/>
</dbReference>
<sequence>MKLSNDINTILTAMNLKIIISMYIFYFFGYICNIIMYLHDLHGDITKIKAGVKI</sequence>
<comment type="caution">
    <text evidence="2">The sequence shown here is derived from an EMBL/GenBank/DDBJ whole genome shotgun (WGS) entry which is preliminary data.</text>
</comment>
<evidence type="ECO:0000313" key="3">
    <source>
        <dbReference type="Proteomes" id="UP000287872"/>
    </source>
</evidence>